<feature type="compositionally biased region" description="Basic and acidic residues" evidence="1">
    <location>
        <begin position="172"/>
        <end position="219"/>
    </location>
</feature>
<feature type="chain" id="PRO_5025455531" evidence="2">
    <location>
        <begin position="19"/>
        <end position="473"/>
    </location>
</feature>
<reference evidence="3" key="1">
    <citation type="journal article" date="2020" name="Stud. Mycol.">
        <title>101 Dothideomycetes genomes: a test case for predicting lifestyles and emergence of pathogens.</title>
        <authorList>
            <person name="Haridas S."/>
            <person name="Albert R."/>
            <person name="Binder M."/>
            <person name="Bloem J."/>
            <person name="Labutti K."/>
            <person name="Salamov A."/>
            <person name="Andreopoulos B."/>
            <person name="Baker S."/>
            <person name="Barry K."/>
            <person name="Bills G."/>
            <person name="Bluhm B."/>
            <person name="Cannon C."/>
            <person name="Castanera R."/>
            <person name="Culley D."/>
            <person name="Daum C."/>
            <person name="Ezra D."/>
            <person name="Gonzalez J."/>
            <person name="Henrissat B."/>
            <person name="Kuo A."/>
            <person name="Liang C."/>
            <person name="Lipzen A."/>
            <person name="Lutzoni F."/>
            <person name="Magnuson J."/>
            <person name="Mondo S."/>
            <person name="Nolan M."/>
            <person name="Ohm R."/>
            <person name="Pangilinan J."/>
            <person name="Park H.-J."/>
            <person name="Ramirez L."/>
            <person name="Alfaro M."/>
            <person name="Sun H."/>
            <person name="Tritt A."/>
            <person name="Yoshinaga Y."/>
            <person name="Zwiers L.-H."/>
            <person name="Turgeon B."/>
            <person name="Goodwin S."/>
            <person name="Spatafora J."/>
            <person name="Crous P."/>
            <person name="Grigoriev I."/>
        </authorList>
    </citation>
    <scope>NUCLEOTIDE SEQUENCE</scope>
    <source>
        <strain evidence="3">CBS 675.92</strain>
    </source>
</reference>
<dbReference type="AlphaFoldDB" id="A0A6A5UH68"/>
<organism evidence="3 4">
    <name type="scientific">Byssothecium circinans</name>
    <dbReference type="NCBI Taxonomy" id="147558"/>
    <lineage>
        <taxon>Eukaryota</taxon>
        <taxon>Fungi</taxon>
        <taxon>Dikarya</taxon>
        <taxon>Ascomycota</taxon>
        <taxon>Pezizomycotina</taxon>
        <taxon>Dothideomycetes</taxon>
        <taxon>Pleosporomycetidae</taxon>
        <taxon>Pleosporales</taxon>
        <taxon>Massarineae</taxon>
        <taxon>Massarinaceae</taxon>
        <taxon>Byssothecium</taxon>
    </lineage>
</organism>
<feature type="compositionally biased region" description="Low complexity" evidence="1">
    <location>
        <begin position="337"/>
        <end position="347"/>
    </location>
</feature>
<evidence type="ECO:0000313" key="3">
    <source>
        <dbReference type="EMBL" id="KAF1963680.1"/>
    </source>
</evidence>
<evidence type="ECO:0000313" key="4">
    <source>
        <dbReference type="Proteomes" id="UP000800035"/>
    </source>
</evidence>
<dbReference type="Proteomes" id="UP000800035">
    <property type="component" value="Unassembled WGS sequence"/>
</dbReference>
<name>A0A6A5UH68_9PLEO</name>
<evidence type="ECO:0000256" key="1">
    <source>
        <dbReference type="SAM" id="MobiDB-lite"/>
    </source>
</evidence>
<keyword evidence="2" id="KW-0732">Signal</keyword>
<feature type="compositionally biased region" description="Polar residues" evidence="1">
    <location>
        <begin position="380"/>
        <end position="400"/>
    </location>
</feature>
<proteinExistence type="predicted"/>
<protein>
    <submittedName>
        <fullName evidence="3">Uncharacterized protein</fullName>
    </submittedName>
</protein>
<feature type="compositionally biased region" description="Low complexity" evidence="1">
    <location>
        <begin position="313"/>
        <end position="329"/>
    </location>
</feature>
<feature type="compositionally biased region" description="Acidic residues" evidence="1">
    <location>
        <begin position="128"/>
        <end position="146"/>
    </location>
</feature>
<feature type="compositionally biased region" description="Polar residues" evidence="1">
    <location>
        <begin position="361"/>
        <end position="373"/>
    </location>
</feature>
<sequence>MRTGILAASALLATAANAQTCSDRPSARSSLLTPQLAPLAFSNLCKKSIGSSGTFASANDWRVKVTQGVAGAKLTPELCVDAAIKTLEKCVFGEKKAGGALQIGSTKIEILQNEVVKRDEGAGHEHGDEEEEEEKDQDDEDEEDEALEKRMHPRNFKRTTYGGRPTYGSKPPKTENEHKGYGNDEKESYGHDNNNEHKPYGNDDNKHKPYENNDNEHKPYGGGCTGKDCDEPKTKNPTGTPSHKPTPPGTPSHKPTSPVSKHTPPASKPATSHKATTSKGHSDKPSGYKPTPAPSSTVTRHSIKNPTPTPHISKSGTTSCTSSGTVRVTLPASSRLTVPVKPTTPVSKKSKTPIYKPTPSLPSKYNTKSTTCTEGEEKTTAISKTHGTSVKTTVTAPHTISSVKPSSSATSSKPGYSVPPPPPAPSSSTSSKPGYGVPVVSSSPTIPATTLATKPATTPAPQISSAVGYGSHY</sequence>
<dbReference type="EMBL" id="ML976977">
    <property type="protein sequence ID" value="KAF1963680.1"/>
    <property type="molecule type" value="Genomic_DNA"/>
</dbReference>
<feature type="region of interest" description="Disordered" evidence="1">
    <location>
        <begin position="120"/>
        <end position="473"/>
    </location>
</feature>
<gene>
    <name evidence="3" type="ORF">CC80DRAFT_487018</name>
</gene>
<evidence type="ECO:0000256" key="2">
    <source>
        <dbReference type="SAM" id="SignalP"/>
    </source>
</evidence>
<feature type="compositionally biased region" description="Polar residues" evidence="1">
    <location>
        <begin position="269"/>
        <end position="279"/>
    </location>
</feature>
<keyword evidence="4" id="KW-1185">Reference proteome</keyword>
<feature type="compositionally biased region" description="Low complexity" evidence="1">
    <location>
        <begin position="444"/>
        <end position="461"/>
    </location>
</feature>
<feature type="compositionally biased region" description="Low complexity" evidence="1">
    <location>
        <begin position="401"/>
        <end position="416"/>
    </location>
</feature>
<feature type="compositionally biased region" description="Polar residues" evidence="1">
    <location>
        <begin position="294"/>
        <end position="312"/>
    </location>
</feature>
<feature type="signal peptide" evidence="2">
    <location>
        <begin position="1"/>
        <end position="18"/>
    </location>
</feature>
<accession>A0A6A5UH68</accession>